<gene>
    <name evidence="2" type="primary">LOC125552007</name>
</gene>
<keyword evidence="1" id="KW-0812">Transmembrane</keyword>
<organism evidence="2 3">
    <name type="scientific">Triticum urartu</name>
    <name type="common">Red wild einkorn</name>
    <name type="synonym">Crithodium urartu</name>
    <dbReference type="NCBI Taxonomy" id="4572"/>
    <lineage>
        <taxon>Eukaryota</taxon>
        <taxon>Viridiplantae</taxon>
        <taxon>Streptophyta</taxon>
        <taxon>Embryophyta</taxon>
        <taxon>Tracheophyta</taxon>
        <taxon>Spermatophyta</taxon>
        <taxon>Magnoliopsida</taxon>
        <taxon>Liliopsida</taxon>
        <taxon>Poales</taxon>
        <taxon>Poaceae</taxon>
        <taxon>BOP clade</taxon>
        <taxon>Pooideae</taxon>
        <taxon>Triticodae</taxon>
        <taxon>Triticeae</taxon>
        <taxon>Triticinae</taxon>
        <taxon>Triticum</taxon>
    </lineage>
</organism>
<proteinExistence type="predicted"/>
<reference evidence="2" key="2">
    <citation type="submission" date="2018-03" db="EMBL/GenBank/DDBJ databases">
        <title>The Triticum urartu genome reveals the dynamic nature of wheat genome evolution.</title>
        <authorList>
            <person name="Ling H."/>
            <person name="Ma B."/>
            <person name="Shi X."/>
            <person name="Liu H."/>
            <person name="Dong L."/>
            <person name="Sun H."/>
            <person name="Cao Y."/>
            <person name="Gao Q."/>
            <person name="Zheng S."/>
            <person name="Li Y."/>
            <person name="Yu Y."/>
            <person name="Du H."/>
            <person name="Qi M."/>
            <person name="Li Y."/>
            <person name="Yu H."/>
            <person name="Cui Y."/>
            <person name="Wang N."/>
            <person name="Chen C."/>
            <person name="Wu H."/>
            <person name="Zhao Y."/>
            <person name="Zhang J."/>
            <person name="Li Y."/>
            <person name="Zhou W."/>
            <person name="Zhang B."/>
            <person name="Hu W."/>
            <person name="Eijk M."/>
            <person name="Tang J."/>
            <person name="Witsenboer H."/>
            <person name="Zhao S."/>
            <person name="Li Z."/>
            <person name="Zhang A."/>
            <person name="Wang D."/>
            <person name="Liang C."/>
        </authorList>
    </citation>
    <scope>NUCLEOTIDE SEQUENCE [LARGE SCALE GENOMIC DNA]</scope>
    <source>
        <strain evidence="2">cv. G1812</strain>
    </source>
</reference>
<evidence type="ECO:0000256" key="1">
    <source>
        <dbReference type="SAM" id="Phobius"/>
    </source>
</evidence>
<sequence>MSIKGRVVTSLTKICDSCSAPYCTKIDEQFDITVLSSSRKDQSGLPEIGDSDPSVRDMIYLALMLYIITVTITTISFRTGHLREARNRN</sequence>
<name>A0A8R7Q422_TRIUA</name>
<keyword evidence="1" id="KW-1133">Transmembrane helix</keyword>
<dbReference type="Proteomes" id="UP000015106">
    <property type="component" value="Chromosome 4"/>
</dbReference>
<dbReference type="PANTHER" id="PTHR37734:SF1">
    <property type="entry name" value="LARGE RIBOSOMAL RNA SUBUNIT ACCUMULATION PROTEIN YCED HOMOLOG 2, CHLOROPLASTIC"/>
    <property type="match status" value="1"/>
</dbReference>
<dbReference type="Gramene" id="TuG1812G0400002322.01.T05">
    <property type="protein sequence ID" value="TuG1812G0400002322.01.T05"/>
    <property type="gene ID" value="TuG1812G0400002322.01"/>
</dbReference>
<dbReference type="EnsemblPlants" id="TuG1812G0400002322.01.T05">
    <property type="protein sequence ID" value="TuG1812G0400002322.01.T05"/>
    <property type="gene ID" value="TuG1812G0400002322.01"/>
</dbReference>
<accession>A0A8R7Q422</accession>
<dbReference type="InterPro" id="IPR044985">
    <property type="entry name" value="YceD_plant"/>
</dbReference>
<evidence type="ECO:0000313" key="2">
    <source>
        <dbReference type="EnsemblPlants" id="TuG1812G0400002322.01.T05"/>
    </source>
</evidence>
<reference evidence="2" key="3">
    <citation type="submission" date="2022-06" db="UniProtKB">
        <authorList>
            <consortium name="EnsemblPlants"/>
        </authorList>
    </citation>
    <scope>IDENTIFICATION</scope>
</reference>
<keyword evidence="1" id="KW-0472">Membrane</keyword>
<protein>
    <submittedName>
        <fullName evidence="2">Uncharacterized protein</fullName>
    </submittedName>
</protein>
<evidence type="ECO:0000313" key="3">
    <source>
        <dbReference type="Proteomes" id="UP000015106"/>
    </source>
</evidence>
<reference evidence="3" key="1">
    <citation type="journal article" date="2013" name="Nature">
        <title>Draft genome of the wheat A-genome progenitor Triticum urartu.</title>
        <authorList>
            <person name="Ling H.Q."/>
            <person name="Zhao S."/>
            <person name="Liu D."/>
            <person name="Wang J."/>
            <person name="Sun H."/>
            <person name="Zhang C."/>
            <person name="Fan H."/>
            <person name="Li D."/>
            <person name="Dong L."/>
            <person name="Tao Y."/>
            <person name="Gao C."/>
            <person name="Wu H."/>
            <person name="Li Y."/>
            <person name="Cui Y."/>
            <person name="Guo X."/>
            <person name="Zheng S."/>
            <person name="Wang B."/>
            <person name="Yu K."/>
            <person name="Liang Q."/>
            <person name="Yang W."/>
            <person name="Lou X."/>
            <person name="Chen J."/>
            <person name="Feng M."/>
            <person name="Jian J."/>
            <person name="Zhang X."/>
            <person name="Luo G."/>
            <person name="Jiang Y."/>
            <person name="Liu J."/>
            <person name="Wang Z."/>
            <person name="Sha Y."/>
            <person name="Zhang B."/>
            <person name="Wu H."/>
            <person name="Tang D."/>
            <person name="Shen Q."/>
            <person name="Xue P."/>
            <person name="Zou S."/>
            <person name="Wang X."/>
            <person name="Liu X."/>
            <person name="Wang F."/>
            <person name="Yang Y."/>
            <person name="An X."/>
            <person name="Dong Z."/>
            <person name="Zhang K."/>
            <person name="Zhang X."/>
            <person name="Luo M.C."/>
            <person name="Dvorak J."/>
            <person name="Tong Y."/>
            <person name="Wang J."/>
            <person name="Yang H."/>
            <person name="Li Z."/>
            <person name="Wang D."/>
            <person name="Zhang A."/>
            <person name="Wang J."/>
        </authorList>
    </citation>
    <scope>NUCLEOTIDE SEQUENCE</scope>
    <source>
        <strain evidence="3">cv. G1812</strain>
    </source>
</reference>
<dbReference type="PANTHER" id="PTHR37734">
    <property type="entry name" value="LARGE RIBOSOMAL RNA SUBUNIT ACCUMULATION PROTEIN YCED HOMOLOG 2, CHLOROPLASTIC"/>
    <property type="match status" value="1"/>
</dbReference>
<keyword evidence="3" id="KW-1185">Reference proteome</keyword>
<feature type="transmembrane region" description="Helical" evidence="1">
    <location>
        <begin position="58"/>
        <end position="77"/>
    </location>
</feature>
<dbReference type="AlphaFoldDB" id="A0A8R7Q422"/>